<feature type="compositionally biased region" description="Basic and acidic residues" evidence="3">
    <location>
        <begin position="1103"/>
        <end position="1113"/>
    </location>
</feature>
<feature type="region of interest" description="Disordered" evidence="3">
    <location>
        <begin position="745"/>
        <end position="766"/>
    </location>
</feature>
<feature type="compositionally biased region" description="Polar residues" evidence="3">
    <location>
        <begin position="253"/>
        <end position="277"/>
    </location>
</feature>
<feature type="compositionally biased region" description="Basic and acidic residues" evidence="3">
    <location>
        <begin position="1017"/>
        <end position="1030"/>
    </location>
</feature>
<evidence type="ECO:0000313" key="5">
    <source>
        <dbReference type="Proteomes" id="UP000707071"/>
    </source>
</evidence>
<dbReference type="PANTHER" id="PTHR32083">
    <property type="entry name" value="CILIA AND FLAGELLA-ASSOCIATED PROTEIN 58-RELATED"/>
    <property type="match status" value="1"/>
</dbReference>
<feature type="region of interest" description="Disordered" evidence="3">
    <location>
        <begin position="1406"/>
        <end position="1451"/>
    </location>
</feature>
<comment type="caution">
    <text evidence="4">The sequence shown here is derived from an EMBL/GenBank/DDBJ whole genome shotgun (WGS) entry which is preliminary data.</text>
</comment>
<dbReference type="EMBL" id="SRRH01000079">
    <property type="protein sequence ID" value="KAG6299974.1"/>
    <property type="molecule type" value="Genomic_DNA"/>
</dbReference>
<evidence type="ECO:0000256" key="1">
    <source>
        <dbReference type="ARBA" id="ARBA00023054"/>
    </source>
</evidence>
<accession>A0A9P7U0Q7</accession>
<feature type="compositionally biased region" description="Basic and acidic residues" evidence="3">
    <location>
        <begin position="987"/>
        <end position="999"/>
    </location>
</feature>
<name>A0A9P7U0Q7_9HYPO</name>
<feature type="region of interest" description="Disordered" evidence="3">
    <location>
        <begin position="400"/>
        <end position="420"/>
    </location>
</feature>
<feature type="region of interest" description="Disordered" evidence="3">
    <location>
        <begin position="613"/>
        <end position="641"/>
    </location>
</feature>
<feature type="region of interest" description="Disordered" evidence="3">
    <location>
        <begin position="958"/>
        <end position="1062"/>
    </location>
</feature>
<feature type="region of interest" description="Disordered" evidence="3">
    <location>
        <begin position="1089"/>
        <end position="1209"/>
    </location>
</feature>
<feature type="compositionally biased region" description="Basic and acidic residues" evidence="3">
    <location>
        <begin position="2273"/>
        <end position="2297"/>
    </location>
</feature>
<protein>
    <recommendedName>
        <fullName evidence="6">Myosin heavy chain</fullName>
    </recommendedName>
</protein>
<feature type="compositionally biased region" description="Polar residues" evidence="3">
    <location>
        <begin position="472"/>
        <end position="481"/>
    </location>
</feature>
<reference evidence="4 5" key="1">
    <citation type="journal article" date="2020" name="bioRxiv">
        <title>Whole genome comparisons of ergot fungi reveals the divergence and evolution of species within the genus Claviceps are the result of varying mechanisms driving genome evolution and host range expansion.</title>
        <authorList>
            <person name="Wyka S.A."/>
            <person name="Mondo S.J."/>
            <person name="Liu M."/>
            <person name="Dettman J."/>
            <person name="Nalam V."/>
            <person name="Broders K.D."/>
        </authorList>
    </citation>
    <scope>NUCLEOTIDE SEQUENCE [LARGE SCALE GENOMIC DNA]</scope>
    <source>
        <strain evidence="4 5">Clav52</strain>
    </source>
</reference>
<evidence type="ECO:0000256" key="3">
    <source>
        <dbReference type="SAM" id="MobiDB-lite"/>
    </source>
</evidence>
<feature type="region of interest" description="Disordered" evidence="3">
    <location>
        <begin position="1258"/>
        <end position="1300"/>
    </location>
</feature>
<feature type="compositionally biased region" description="Low complexity" evidence="3">
    <location>
        <begin position="39"/>
        <end position="52"/>
    </location>
</feature>
<keyword evidence="5" id="KW-1185">Reference proteome</keyword>
<feature type="compositionally biased region" description="Basic and acidic residues" evidence="3">
    <location>
        <begin position="1512"/>
        <end position="1526"/>
    </location>
</feature>
<feature type="compositionally biased region" description="Polar residues" evidence="3">
    <location>
        <begin position="783"/>
        <end position="799"/>
    </location>
</feature>
<feature type="region of interest" description="Disordered" evidence="3">
    <location>
        <begin position="1505"/>
        <end position="1530"/>
    </location>
</feature>
<feature type="compositionally biased region" description="Acidic residues" evidence="3">
    <location>
        <begin position="1283"/>
        <end position="1293"/>
    </location>
</feature>
<feature type="region of interest" description="Disordered" evidence="3">
    <location>
        <begin position="2191"/>
        <end position="2325"/>
    </location>
</feature>
<evidence type="ECO:0000256" key="2">
    <source>
        <dbReference type="SAM" id="Coils"/>
    </source>
</evidence>
<sequence>MDFPCEQSFAKTSPANSSATPAPGASAQEGVGDSRSDVPSPSSPALSTASTADGEDEEEEEDIESSLVLPSLPAPKLPDRVAQLLRTPTPEIGEDNQFGTASWGSPYPRTDRNLRRQSFSSEPSDDSPIHHLNIETPFLRQPADSPVREDLQHTISAAATVLANRARRRQHRGLTEDWIRTHTAGVINVEPRLWFSEGSDSEHSSLSGSELASFDDSNLRTPRAVRRINPELRKTSCHSLARSSLETLKPESGSETAAANRSANDMSDIEFQNSSQEAMPAQVLDSAAEASSASSGTEAVPKPVEHSPIVTPDEVKLPATPMTGRDKPLPKEPVATPPAKKKVPWKGKNIIILVPRDDRRGLPGGPPTPLRADEVEKMYASWKELGYSVDGFDLLVEGYQPSGTSDSQSRSGWPTADEMAQDRATNSYKVMLPDLNAWKRQMEELQEAKLRALGVEEPPEPSISPPTSVPSRQASAQYPSNPFSPPVPTSSASSNHVLAGFPFSAAQFLSASSSNGSSPVPPAAGKFNARQSLSFPAGSSPFQGWNNLPGVLQGSHRIDSPLTNLNGILSPHSPYGLDGSQAGSPAFGLHQRHQSLQYFPQQMSAIASPRLQDVREDDEDDLPKSPSKTPEPTLRHGDHRQSEIRDAEYHLEEQLRNQLEHEDYNPESVDTAKPFGPLHIRQASHQGLTIAERFANEPGKLMELHHPRPHSRDKSVSQNFFREHDGPSGVIPGGSNKLTPLKEVGTAHQDDEDARDIETNPSDLGTPLQNVDLETAFGQHEPTLSNASNPWVEQQKSGAGSTGHFRHGSKPSFSKLNVQAPEFKFNPTNTFVPGMYNISGGNFQPPFQQPAVFQAGVGNDNYTEPETKHVAEPSQPTKPIPQFGTSKMHASAPSFSPGTGVFSFLSSGPMFRPDAHPLRSVQSLADNSGNGRGHSARQDSIFGNIKITASDIIRPSKKSKAIPIVRPSNTNTPSSSTSKAAAEPQDDSDRRGAADDSRAKRAKSAAPDGDSLPTFAERPDEEAKTGKEAAMEQGVAEPGAEAAAVKKKAHGGSAQVESVVDDVDRNLLPVDTSLLPTITADQLDALAARSETSSAEATAKHRVSFDFESKTDAHSPSFLNSKQPRAEEQDTPSAATSTTVVSAGASPAARPISTSRDEEGAAEPVGNDQEAAEATQASRVKLTPKPRGLAASRFAHTHDASVTEKQQPAVIRSIEDESAEPLLPDKTSQQAPLIDLGLDREPTFEDIDAVMQLMESVPSKGVNRTKEPPHWQSISSMAREVGLVEEEDDESSTEELTHEGASVIPQQVDAVRETTPLLSTELEDPFVDPPISHPSSEVPNEFGEHVAVGQPASDWEAAFTEDEHEKLRNRAQFFDGRVNEVLSTLLASRLDPLEKTLSVIQDSLVSKRHRTQPSRGEARSLSGEVQESDADDEDEEPIPRRSSSPRRDRKMEQMRCVMTEALAAHQRNQPGIASASERDLQVNGDASATVLKALEEMKEQLMASLKSVPQSESREDHVRVREHDTPGPEEYAQQKITALQAMMVDLGERLHNEQQQTEKEVVERRAAEDAAAELNRKLQAAETRIEVEIINRSVFDQRVADLEERLRLQEDKTEEEVKTRRAAEDRLSEVQRLLRISSEEESRLNDMVEERNARIKTLEQQAGKSAMRMTLLEATQRNSTQSQSEMTNKLNSLEADLKAVRQDNNHWRSEAERADENARRAAGELGYTLEENKHLQKSLTTLAAQLEENERLRESWRSKFIAIQEDMSKAAREVSEDNARRIKRDQAMLARQEVLDARLQAEAKTRERLEVEMERLQENERSGMRARNECQRLESLLGELRTNNHKLQQTAARYQREFEEARESGASEVKRTRMAMQTEIDTANHQVNVIREELEEQNAKLRTELDNVKLEADTVKAQNEMLLEEAQTTKTSELEAAQLKHMNEIEDMQARYDRQLNNASEDASRTEQQLLERLSLSSSKIEHLQDRMLHLEDKLEVAREAAKEAAKGAIAAATAGQSHQHHQHQQVVKPLEPPEKISPQALRESIMVLQEQLQAREQRIEELEQSLSATDPDAASKISKRDDEISWLRELLAVRHGDLQDIITTLSSERYDRNAIKDAAIRLKANLQMEEQERDRAMNGGSSITLPNIAQSIQAATPRVAQTIAPIAAAWGNWRKSNQSSFRAISGVLSPPAAAGPASQTATPSRGRKTPAGGPQNGLLSGLLTPPASQARPTSSSGDDRPQPTAFASTGRRFTAQGSAGGVRDGSANSGRSGREERPPTELDGPRNDSSERERPRTPPMMGEGGYDSDAQPGDFDDHDFFEED</sequence>
<feature type="compositionally biased region" description="Acidic residues" evidence="3">
    <location>
        <begin position="53"/>
        <end position="64"/>
    </location>
</feature>
<feature type="region of interest" description="Disordered" evidence="3">
    <location>
        <begin position="89"/>
        <end position="129"/>
    </location>
</feature>
<feature type="compositionally biased region" description="Acidic residues" evidence="3">
    <location>
        <begin position="1426"/>
        <end position="1436"/>
    </location>
</feature>
<gene>
    <name evidence="4" type="ORF">E4U09_007573</name>
</gene>
<keyword evidence="1 2" id="KW-0175">Coiled coil</keyword>
<feature type="region of interest" description="Disordered" evidence="3">
    <location>
        <begin position="237"/>
        <end position="342"/>
    </location>
</feature>
<feature type="compositionally biased region" description="Acidic residues" evidence="3">
    <location>
        <begin position="2315"/>
        <end position="2325"/>
    </location>
</feature>
<evidence type="ECO:0008006" key="6">
    <source>
        <dbReference type="Google" id="ProtNLM"/>
    </source>
</evidence>
<feature type="coiled-coil region" evidence="2">
    <location>
        <begin position="1564"/>
        <end position="1752"/>
    </location>
</feature>
<dbReference type="PANTHER" id="PTHR32083:SF0">
    <property type="entry name" value="CILIA AND FLAGELLA-ASSOCIATED PROTEIN 58"/>
    <property type="match status" value="1"/>
</dbReference>
<feature type="region of interest" description="Disordered" evidence="3">
    <location>
        <begin position="1"/>
        <end position="77"/>
    </location>
</feature>
<feature type="region of interest" description="Disordered" evidence="3">
    <location>
        <begin position="783"/>
        <end position="807"/>
    </location>
</feature>
<feature type="region of interest" description="Disordered" evidence="3">
    <location>
        <begin position="2008"/>
        <end position="2033"/>
    </location>
</feature>
<feature type="compositionally biased region" description="Polar residues" evidence="3">
    <location>
        <begin position="237"/>
        <end position="246"/>
    </location>
</feature>
<feature type="compositionally biased region" description="Low complexity" evidence="3">
    <location>
        <begin position="1034"/>
        <end position="1043"/>
    </location>
</feature>
<feature type="compositionally biased region" description="Low complexity" evidence="3">
    <location>
        <begin position="967"/>
        <end position="978"/>
    </location>
</feature>
<dbReference type="Proteomes" id="UP000707071">
    <property type="component" value="Unassembled WGS sequence"/>
</dbReference>
<feature type="compositionally biased region" description="Polar residues" evidence="3">
    <location>
        <begin position="401"/>
        <end position="412"/>
    </location>
</feature>
<proteinExistence type="predicted"/>
<feature type="coiled-coil region" evidence="2">
    <location>
        <begin position="1799"/>
        <end position="2001"/>
    </location>
</feature>
<dbReference type="GO" id="GO:0005856">
    <property type="term" value="C:cytoskeleton"/>
    <property type="evidence" value="ECO:0007669"/>
    <property type="project" value="TreeGrafter"/>
</dbReference>
<feature type="compositionally biased region" description="Low complexity" evidence="3">
    <location>
        <begin position="1131"/>
        <end position="1149"/>
    </location>
</feature>
<feature type="compositionally biased region" description="Polar residues" evidence="3">
    <location>
        <begin position="2227"/>
        <end position="2237"/>
    </location>
</feature>
<evidence type="ECO:0000313" key="4">
    <source>
        <dbReference type="EMBL" id="KAG6299974.1"/>
    </source>
</evidence>
<organism evidence="4 5">
    <name type="scientific">Claviceps aff. purpurea</name>
    <dbReference type="NCBI Taxonomy" id="1967640"/>
    <lineage>
        <taxon>Eukaryota</taxon>
        <taxon>Fungi</taxon>
        <taxon>Dikarya</taxon>
        <taxon>Ascomycota</taxon>
        <taxon>Pezizomycotina</taxon>
        <taxon>Sordariomycetes</taxon>
        <taxon>Hypocreomycetidae</taxon>
        <taxon>Hypocreales</taxon>
        <taxon>Clavicipitaceae</taxon>
        <taxon>Claviceps</taxon>
    </lineage>
</organism>
<feature type="compositionally biased region" description="Polar residues" evidence="3">
    <location>
        <begin position="9"/>
        <end position="20"/>
    </location>
</feature>
<feature type="region of interest" description="Disordered" evidence="3">
    <location>
        <begin position="866"/>
        <end position="892"/>
    </location>
</feature>
<feature type="region of interest" description="Disordered" evidence="3">
    <location>
        <begin position="454"/>
        <end position="492"/>
    </location>
</feature>
<feature type="compositionally biased region" description="Low complexity" evidence="3">
    <location>
        <begin position="286"/>
        <end position="295"/>
    </location>
</feature>